<dbReference type="PROSITE" id="PS50043">
    <property type="entry name" value="HTH_LUXR_2"/>
    <property type="match status" value="1"/>
</dbReference>
<proteinExistence type="predicted"/>
<dbReference type="InterPro" id="IPR001789">
    <property type="entry name" value="Sig_transdc_resp-reg_receiver"/>
</dbReference>
<dbReference type="InterPro" id="IPR011006">
    <property type="entry name" value="CheY-like_superfamily"/>
</dbReference>
<accession>A0A7Z2JI98</accession>
<dbReference type="SUPFAM" id="SSF52172">
    <property type="entry name" value="CheY-like"/>
    <property type="match status" value="1"/>
</dbReference>
<dbReference type="AlphaFoldDB" id="A0A7Z2JI98"/>
<gene>
    <name evidence="7" type="ORF">FAZ98_24565</name>
</gene>
<reference evidence="7 8" key="1">
    <citation type="submission" date="2019-12" db="EMBL/GenBank/DDBJ databases">
        <title>Paraburkholderia acidiphila 7Q-K02 sp. nov and Paraburkholderia acidisoli DHF22 sp. nov., two strains isolated from forest soil.</title>
        <authorList>
            <person name="Gao Z."/>
            <person name="Qiu L."/>
        </authorList>
    </citation>
    <scope>NUCLEOTIDE SEQUENCE [LARGE SCALE GENOMIC DNA]</scope>
    <source>
        <strain evidence="7 8">DHF22</strain>
    </source>
</reference>
<protein>
    <submittedName>
        <fullName evidence="7">Response regulator</fullName>
    </submittedName>
</protein>
<dbReference type="OrthoDB" id="9802186at2"/>
<dbReference type="PROSITE" id="PS50110">
    <property type="entry name" value="RESPONSE_REGULATORY"/>
    <property type="match status" value="1"/>
</dbReference>
<dbReference type="PANTHER" id="PTHR44688">
    <property type="entry name" value="DNA-BINDING TRANSCRIPTIONAL ACTIVATOR DEVR_DOSR"/>
    <property type="match status" value="1"/>
</dbReference>
<feature type="modified residue" description="4-aspartylphosphate" evidence="4">
    <location>
        <position position="85"/>
    </location>
</feature>
<evidence type="ECO:0000256" key="2">
    <source>
        <dbReference type="ARBA" id="ARBA00023125"/>
    </source>
</evidence>
<organism evidence="7 8">
    <name type="scientific">Paraburkholderia acidisoli</name>
    <dbReference type="NCBI Taxonomy" id="2571748"/>
    <lineage>
        <taxon>Bacteria</taxon>
        <taxon>Pseudomonadati</taxon>
        <taxon>Pseudomonadota</taxon>
        <taxon>Betaproteobacteria</taxon>
        <taxon>Burkholderiales</taxon>
        <taxon>Burkholderiaceae</taxon>
        <taxon>Paraburkholderia</taxon>
    </lineage>
</organism>
<dbReference type="GO" id="GO:0003677">
    <property type="term" value="F:DNA binding"/>
    <property type="evidence" value="ECO:0007669"/>
    <property type="project" value="UniProtKB-KW"/>
</dbReference>
<dbReference type="InterPro" id="IPR000792">
    <property type="entry name" value="Tscrpt_reg_LuxR_C"/>
</dbReference>
<feature type="domain" description="Response regulatory" evidence="6">
    <location>
        <begin position="36"/>
        <end position="150"/>
    </location>
</feature>
<dbReference type="InterPro" id="IPR036388">
    <property type="entry name" value="WH-like_DNA-bd_sf"/>
</dbReference>
<dbReference type="Proteomes" id="UP000433577">
    <property type="component" value="Chromosome 3"/>
</dbReference>
<evidence type="ECO:0000259" key="5">
    <source>
        <dbReference type="PROSITE" id="PS50043"/>
    </source>
</evidence>
<dbReference type="SMART" id="SM00448">
    <property type="entry name" value="REC"/>
    <property type="match status" value="1"/>
</dbReference>
<evidence type="ECO:0000313" key="7">
    <source>
        <dbReference type="EMBL" id="QGZ64973.1"/>
    </source>
</evidence>
<dbReference type="EMBL" id="CP046915">
    <property type="protein sequence ID" value="QGZ64973.1"/>
    <property type="molecule type" value="Genomic_DNA"/>
</dbReference>
<dbReference type="KEGG" id="pacs:FAZ98_24565"/>
<evidence type="ECO:0000256" key="1">
    <source>
        <dbReference type="ARBA" id="ARBA00023015"/>
    </source>
</evidence>
<keyword evidence="4" id="KW-0597">Phosphoprotein</keyword>
<dbReference type="GO" id="GO:0000160">
    <property type="term" value="P:phosphorelay signal transduction system"/>
    <property type="evidence" value="ECO:0007669"/>
    <property type="project" value="InterPro"/>
</dbReference>
<dbReference type="PROSITE" id="PS00622">
    <property type="entry name" value="HTH_LUXR_1"/>
    <property type="match status" value="1"/>
</dbReference>
<keyword evidence="1" id="KW-0805">Transcription regulation</keyword>
<evidence type="ECO:0000313" key="8">
    <source>
        <dbReference type="Proteomes" id="UP000433577"/>
    </source>
</evidence>
<sequence length="246" mass="26609">MAARSPLRAPTRNRIVNLPSRTAARLERELASEPSTVYIVDDDASVNEALCMLVRSVGLAARGFLNAQAFLACERGEGPSCLVLDVRLRGNSGLTLQDTLNAMGDPIPIVIITGHGDVPMSVRVMKAGATDFLTKPFRDQDFLDAIGVSLERDGARLAQSRANHDVAARFRSMSQREREVMALAASGRMNKQIADELGISEVTVKIHRGSAMRKMQARSFAELVILAHRLGVAEAGCERRVLASAS</sequence>
<dbReference type="GO" id="GO:0006355">
    <property type="term" value="P:regulation of DNA-templated transcription"/>
    <property type="evidence" value="ECO:0007669"/>
    <property type="project" value="InterPro"/>
</dbReference>
<keyword evidence="2" id="KW-0238">DNA-binding</keyword>
<evidence type="ECO:0000256" key="3">
    <source>
        <dbReference type="ARBA" id="ARBA00023163"/>
    </source>
</evidence>
<dbReference type="CDD" id="cd06170">
    <property type="entry name" value="LuxR_C_like"/>
    <property type="match status" value="1"/>
</dbReference>
<dbReference type="Gene3D" id="3.40.50.2300">
    <property type="match status" value="1"/>
</dbReference>
<keyword evidence="3" id="KW-0804">Transcription</keyword>
<evidence type="ECO:0000256" key="4">
    <source>
        <dbReference type="PROSITE-ProRule" id="PRU00169"/>
    </source>
</evidence>
<dbReference type="CDD" id="cd17537">
    <property type="entry name" value="REC_FixJ"/>
    <property type="match status" value="1"/>
</dbReference>
<dbReference type="Gene3D" id="1.10.10.10">
    <property type="entry name" value="Winged helix-like DNA-binding domain superfamily/Winged helix DNA-binding domain"/>
    <property type="match status" value="1"/>
</dbReference>
<name>A0A7Z2JI98_9BURK</name>
<feature type="domain" description="HTH luxR-type" evidence="5">
    <location>
        <begin position="166"/>
        <end position="231"/>
    </location>
</feature>
<dbReference type="SMART" id="SM00421">
    <property type="entry name" value="HTH_LUXR"/>
    <property type="match status" value="1"/>
</dbReference>
<evidence type="ECO:0000259" key="6">
    <source>
        <dbReference type="PROSITE" id="PS50110"/>
    </source>
</evidence>
<dbReference type="Pfam" id="PF00196">
    <property type="entry name" value="GerE"/>
    <property type="match status" value="1"/>
</dbReference>
<dbReference type="PANTHER" id="PTHR44688:SF16">
    <property type="entry name" value="DNA-BINDING TRANSCRIPTIONAL ACTIVATOR DEVR_DOSR"/>
    <property type="match status" value="1"/>
</dbReference>
<dbReference type="Pfam" id="PF00072">
    <property type="entry name" value="Response_reg"/>
    <property type="match status" value="1"/>
</dbReference>
<dbReference type="PRINTS" id="PR00038">
    <property type="entry name" value="HTHLUXR"/>
</dbReference>
<keyword evidence="8" id="KW-1185">Reference proteome</keyword>